<feature type="region of interest" description="Disordered" evidence="1">
    <location>
        <begin position="1"/>
        <end position="87"/>
    </location>
</feature>
<evidence type="ECO:0000313" key="3">
    <source>
        <dbReference type="Proteomes" id="UP000017746"/>
    </source>
</evidence>
<dbReference type="HOGENOM" id="CLU_2476368_0_0_11"/>
<feature type="compositionally biased region" description="Low complexity" evidence="1">
    <location>
        <begin position="1"/>
        <end position="18"/>
    </location>
</feature>
<evidence type="ECO:0000256" key="1">
    <source>
        <dbReference type="SAM" id="MobiDB-lite"/>
    </source>
</evidence>
<dbReference type="EMBL" id="CP006272">
    <property type="protein sequence ID" value="AGZ40279.1"/>
    <property type="molecule type" value="Genomic_DNA"/>
</dbReference>
<name>U5VTT2_9ACTN</name>
<dbReference type="Proteomes" id="UP000017746">
    <property type="component" value="Chromosome"/>
</dbReference>
<gene>
    <name evidence="2" type="ORF">AFR_09950</name>
</gene>
<proteinExistence type="predicted"/>
<protein>
    <submittedName>
        <fullName evidence="2">Uncharacterized protein</fullName>
    </submittedName>
</protein>
<dbReference type="AlphaFoldDB" id="U5VTT2"/>
<keyword evidence="3" id="KW-1185">Reference proteome</keyword>
<organism evidence="2 3">
    <name type="scientific">Actinoplanes friuliensis DSM 7358</name>
    <dbReference type="NCBI Taxonomy" id="1246995"/>
    <lineage>
        <taxon>Bacteria</taxon>
        <taxon>Bacillati</taxon>
        <taxon>Actinomycetota</taxon>
        <taxon>Actinomycetes</taxon>
        <taxon>Micromonosporales</taxon>
        <taxon>Micromonosporaceae</taxon>
        <taxon>Actinoplanes</taxon>
    </lineage>
</organism>
<dbReference type="KEGG" id="afs:AFR_09950"/>
<sequence>MMAAARAVTAPVAGPRRAPQARVMAVRGDQDREEQAADHGDRHGGGGAEGDHRVGDGLQGEDGGGDAEACHDGAEDAEAEGAVAPAG</sequence>
<feature type="compositionally biased region" description="Basic and acidic residues" evidence="1">
    <location>
        <begin position="28"/>
        <end position="55"/>
    </location>
</feature>
<evidence type="ECO:0000313" key="2">
    <source>
        <dbReference type="EMBL" id="AGZ40279.1"/>
    </source>
</evidence>
<reference evidence="2 3" key="1">
    <citation type="journal article" date="2014" name="J. Biotechnol.">
        <title>Complete genome sequence of the actinobacterium Actinoplanes friuliensis HAG 010964, producer of the lipopeptide antibiotic friulimycin.</title>
        <authorList>
            <person name="Ruckert C."/>
            <person name="Szczepanowski R."/>
            <person name="Albersmeier A."/>
            <person name="Goesmann A."/>
            <person name="Fischer N."/>
            <person name="Steinkamper A."/>
            <person name="Puhler A."/>
            <person name="Biener R."/>
            <person name="Schwartz D."/>
            <person name="Kalinowski J."/>
        </authorList>
    </citation>
    <scope>NUCLEOTIDE SEQUENCE [LARGE SCALE GENOMIC DNA]</scope>
    <source>
        <strain evidence="2 3">DSM 7358</strain>
    </source>
</reference>
<accession>U5VTT2</accession>